<evidence type="ECO:0000313" key="8">
    <source>
        <dbReference type="Proteomes" id="UP000503018"/>
    </source>
</evidence>
<feature type="transmembrane region" description="Helical" evidence="5">
    <location>
        <begin position="35"/>
        <end position="54"/>
    </location>
</feature>
<evidence type="ECO:0000256" key="5">
    <source>
        <dbReference type="SAM" id="Phobius"/>
    </source>
</evidence>
<feature type="transmembrane region" description="Helical" evidence="5">
    <location>
        <begin position="136"/>
        <end position="153"/>
    </location>
</feature>
<reference evidence="7 8" key="1">
    <citation type="submission" date="2020-01" db="EMBL/GenBank/DDBJ databases">
        <title>Sphingomonas sp. strain CSW-10.</title>
        <authorList>
            <person name="Chen W.-M."/>
        </authorList>
    </citation>
    <scope>NUCLEOTIDE SEQUENCE [LARGE SCALE GENOMIC DNA]</scope>
    <source>
        <strain evidence="7 8">CSW-10</strain>
    </source>
</reference>
<feature type="transmembrane region" description="Helical" evidence="5">
    <location>
        <begin position="106"/>
        <end position="130"/>
    </location>
</feature>
<name>A0A6M4AYM1_9SPHN</name>
<gene>
    <name evidence="7" type="ORF">GV829_00335</name>
</gene>
<keyword evidence="2 5" id="KW-0812">Transmembrane</keyword>
<dbReference type="EMBL" id="CP053015">
    <property type="protein sequence ID" value="QJQ33462.1"/>
    <property type="molecule type" value="Genomic_DNA"/>
</dbReference>
<organism evidence="7 8">
    <name type="scientific">Sphingomonas lacunae</name>
    <dbReference type="NCBI Taxonomy" id="2698828"/>
    <lineage>
        <taxon>Bacteria</taxon>
        <taxon>Pseudomonadati</taxon>
        <taxon>Pseudomonadota</taxon>
        <taxon>Alphaproteobacteria</taxon>
        <taxon>Sphingomonadales</taxon>
        <taxon>Sphingomonadaceae</taxon>
        <taxon>Sphingomonas</taxon>
    </lineage>
</organism>
<dbReference type="Pfam" id="PF07298">
    <property type="entry name" value="NnrU"/>
    <property type="match status" value="1"/>
</dbReference>
<evidence type="ECO:0000256" key="4">
    <source>
        <dbReference type="ARBA" id="ARBA00023136"/>
    </source>
</evidence>
<feature type="domain" description="NnrU" evidence="6">
    <location>
        <begin position="1"/>
        <end position="216"/>
    </location>
</feature>
<evidence type="ECO:0000256" key="3">
    <source>
        <dbReference type="ARBA" id="ARBA00022989"/>
    </source>
</evidence>
<accession>A0A6M4AYM1</accession>
<evidence type="ECO:0000256" key="2">
    <source>
        <dbReference type="ARBA" id="ARBA00022692"/>
    </source>
</evidence>
<keyword evidence="4 5" id="KW-0472">Membrane</keyword>
<feature type="transmembrane region" description="Helical" evidence="5">
    <location>
        <begin position="66"/>
        <end position="86"/>
    </location>
</feature>
<dbReference type="Proteomes" id="UP000503018">
    <property type="component" value="Chromosome"/>
</dbReference>
<protein>
    <submittedName>
        <fullName evidence="7">MFS transporter</fullName>
    </submittedName>
</protein>
<dbReference type="Gene3D" id="1.20.120.1630">
    <property type="match status" value="1"/>
</dbReference>
<dbReference type="KEGG" id="slan:GV829_00335"/>
<evidence type="ECO:0000256" key="1">
    <source>
        <dbReference type="ARBA" id="ARBA00004141"/>
    </source>
</evidence>
<evidence type="ECO:0000259" key="6">
    <source>
        <dbReference type="Pfam" id="PF07298"/>
    </source>
</evidence>
<comment type="subcellular location">
    <subcellularLocation>
        <location evidence="1">Membrane</location>
        <topology evidence="1">Multi-pass membrane protein</topology>
    </subcellularLocation>
</comment>
<keyword evidence="3 5" id="KW-1133">Transmembrane helix</keyword>
<evidence type="ECO:0000313" key="7">
    <source>
        <dbReference type="EMBL" id="QJQ33462.1"/>
    </source>
</evidence>
<proteinExistence type="predicted"/>
<sequence>MTIACTAFVGSHLLLSHPLRMGLIKAMGLGRFMGLYSLVALVTFGWIIWAWIQLPAHNPGWVPGDAVWAVATGLMLLASILLAGSFNRNPALPSPDAATAVHRNPVGVFAITRHPMMWSIALWAIVHLLVWPTPENHILATAMLVLALVGSAGQDRKKAALMGDAWRGWCQRTAFFPFAGQLTGRIGWAATWPGMGALIGGTILWLAATWAHVPLGGRVAAGIWRWWGG</sequence>
<dbReference type="AlphaFoldDB" id="A0A6M4AYM1"/>
<dbReference type="GO" id="GO:0016020">
    <property type="term" value="C:membrane"/>
    <property type="evidence" value="ECO:0007669"/>
    <property type="project" value="UniProtKB-SubCell"/>
</dbReference>
<dbReference type="InterPro" id="IPR009915">
    <property type="entry name" value="NnrU_dom"/>
</dbReference>
<keyword evidence="8" id="KW-1185">Reference proteome</keyword>